<gene>
    <name evidence="7" type="ORF">ABS361_09080</name>
</gene>
<evidence type="ECO:0000256" key="1">
    <source>
        <dbReference type="ARBA" id="ARBA00004418"/>
    </source>
</evidence>
<keyword evidence="5" id="KW-0812">Transmembrane</keyword>
<dbReference type="InterPro" id="IPR006311">
    <property type="entry name" value="TAT_signal"/>
</dbReference>
<evidence type="ECO:0000256" key="4">
    <source>
        <dbReference type="ARBA" id="ARBA00022729"/>
    </source>
</evidence>
<dbReference type="InterPro" id="IPR030678">
    <property type="entry name" value="Peptide/Ni-bd"/>
</dbReference>
<reference evidence="7" key="1">
    <citation type="submission" date="2024-06" db="EMBL/GenBank/DDBJ databases">
        <title>Methylostella associata gen. nov., sp. nov., a novel Ancalomicrobiaceae-affiliated facultatively methylotrophic bacteria that feed on methanotrophs of the genus Methylococcus.</title>
        <authorList>
            <person name="Saltykova V."/>
            <person name="Danilova O.V."/>
            <person name="Oshkin I.Y."/>
            <person name="Belova S.E."/>
            <person name="Pimenov N.V."/>
            <person name="Dedysh S.N."/>
        </authorList>
    </citation>
    <scope>NUCLEOTIDE SEQUENCE</scope>
    <source>
        <strain evidence="7">S20</strain>
    </source>
</reference>
<dbReference type="Gene3D" id="3.40.190.10">
    <property type="entry name" value="Periplasmic binding protein-like II"/>
    <property type="match status" value="1"/>
</dbReference>
<dbReference type="GO" id="GO:0030288">
    <property type="term" value="C:outer membrane-bounded periplasmic space"/>
    <property type="evidence" value="ECO:0007669"/>
    <property type="project" value="UniProtKB-ARBA"/>
</dbReference>
<dbReference type="InterPro" id="IPR039424">
    <property type="entry name" value="SBP_5"/>
</dbReference>
<dbReference type="GO" id="GO:0015833">
    <property type="term" value="P:peptide transport"/>
    <property type="evidence" value="ECO:0007669"/>
    <property type="project" value="TreeGrafter"/>
</dbReference>
<dbReference type="Gene3D" id="3.10.105.10">
    <property type="entry name" value="Dipeptide-binding Protein, Domain 3"/>
    <property type="match status" value="1"/>
</dbReference>
<evidence type="ECO:0000259" key="6">
    <source>
        <dbReference type="Pfam" id="PF00496"/>
    </source>
</evidence>
<keyword evidence="5" id="KW-0472">Membrane</keyword>
<keyword evidence="4" id="KW-0732">Signal</keyword>
<accession>A0AAU7XGY7</accession>
<evidence type="ECO:0000256" key="5">
    <source>
        <dbReference type="SAM" id="Phobius"/>
    </source>
</evidence>
<dbReference type="PANTHER" id="PTHR30290">
    <property type="entry name" value="PERIPLASMIC BINDING COMPONENT OF ABC TRANSPORTER"/>
    <property type="match status" value="1"/>
</dbReference>
<dbReference type="InterPro" id="IPR000914">
    <property type="entry name" value="SBP_5_dom"/>
</dbReference>
<organism evidence="7">
    <name type="scientific">Methyloraptor flagellatus</name>
    <dbReference type="NCBI Taxonomy" id="3162530"/>
    <lineage>
        <taxon>Bacteria</taxon>
        <taxon>Pseudomonadati</taxon>
        <taxon>Pseudomonadota</taxon>
        <taxon>Alphaproteobacteria</taxon>
        <taxon>Hyphomicrobiales</taxon>
        <taxon>Ancalomicrobiaceae</taxon>
        <taxon>Methyloraptor</taxon>
    </lineage>
</organism>
<sequence length="556" mass="61402">MSNDKKIPHIDKLSRQLADKTMDRREFVRYAALLGMAAPAAYALAGSITGEPFAPPASAQTTLPKGGILRIGNRVKEIKSPHSYSWGGYDSNMSRQVLEYLTYTDIDGVTKPYLCESWTVSDDLKTWTFKIRKGIKWRKGSDFTAEHAVWNLKRVLDPAVGSSMIGLMKGYLLNEKTGADGKATTEIWAPNAIEIVDPLTFRINCKVPQVAVPEHLFHYPMAIMHPSENGVFGVGSDGTGAFELTEFELGKKAVFKKNPNYWGGAVALDGMEHIDTGDDPTAAIAALASKQLHGLVFADPIQYEALKAQPHLAFYDVATAETAVMRMRPDAKPFDNPKVRKALRLASDPAATVKIALQGLGLGGEHHHCSPAHPDYAKIAPFPRDVAGAKKLLAEAGFPNGVDGEIFCPTDNPWIQTMVEASVEQWKEAGIRIKITLMPGAQYWDVWTKVPFGATIWYHRPLSIMCLGLAYRTGVPWNESGYSNKEFDEILTVAEGTVDLAKRKELVAKLEKIMQDDGPIVQPIFRSTFTFMDKKVKGFTMHPTNYLFGWKIGLEA</sequence>
<proteinExistence type="inferred from homology"/>
<evidence type="ECO:0000313" key="7">
    <source>
        <dbReference type="EMBL" id="XBY46349.1"/>
    </source>
</evidence>
<dbReference type="EMBL" id="CP158568">
    <property type="protein sequence ID" value="XBY46349.1"/>
    <property type="molecule type" value="Genomic_DNA"/>
</dbReference>
<dbReference type="AlphaFoldDB" id="A0AAU7XGY7"/>
<dbReference type="RefSeq" id="WP_407051445.1">
    <property type="nucleotide sequence ID" value="NZ_CP158568.1"/>
</dbReference>
<dbReference type="GO" id="GO:0043190">
    <property type="term" value="C:ATP-binding cassette (ABC) transporter complex"/>
    <property type="evidence" value="ECO:0007669"/>
    <property type="project" value="InterPro"/>
</dbReference>
<dbReference type="PROSITE" id="PS51318">
    <property type="entry name" value="TAT"/>
    <property type="match status" value="1"/>
</dbReference>
<comment type="subcellular location">
    <subcellularLocation>
        <location evidence="1">Periplasm</location>
    </subcellularLocation>
</comment>
<dbReference type="Pfam" id="PF00496">
    <property type="entry name" value="SBP_bac_5"/>
    <property type="match status" value="1"/>
</dbReference>
<dbReference type="KEGG" id="mflg:ABS361_09080"/>
<dbReference type="Gene3D" id="3.90.76.10">
    <property type="entry name" value="Dipeptide-binding Protein, Domain 1"/>
    <property type="match status" value="1"/>
</dbReference>
<keyword evidence="3" id="KW-0813">Transport</keyword>
<dbReference type="GO" id="GO:1904680">
    <property type="term" value="F:peptide transmembrane transporter activity"/>
    <property type="evidence" value="ECO:0007669"/>
    <property type="project" value="TreeGrafter"/>
</dbReference>
<feature type="domain" description="Solute-binding protein family 5" evidence="6">
    <location>
        <begin position="111"/>
        <end position="457"/>
    </location>
</feature>
<comment type="similarity">
    <text evidence="2">Belongs to the bacterial solute-binding protein 5 family.</text>
</comment>
<protein>
    <submittedName>
        <fullName evidence="7">ABC transporter substrate-binding protein</fullName>
    </submittedName>
</protein>
<name>A0AAU7XGY7_9HYPH</name>
<dbReference type="SUPFAM" id="SSF53850">
    <property type="entry name" value="Periplasmic binding protein-like II"/>
    <property type="match status" value="1"/>
</dbReference>
<dbReference type="CDD" id="cd08503">
    <property type="entry name" value="PBP2_NikA_DppA_OppA_like_17"/>
    <property type="match status" value="1"/>
</dbReference>
<keyword evidence="5" id="KW-1133">Transmembrane helix</keyword>
<evidence type="ECO:0000256" key="2">
    <source>
        <dbReference type="ARBA" id="ARBA00005695"/>
    </source>
</evidence>
<evidence type="ECO:0000256" key="3">
    <source>
        <dbReference type="ARBA" id="ARBA00022448"/>
    </source>
</evidence>
<dbReference type="PIRSF" id="PIRSF002741">
    <property type="entry name" value="MppA"/>
    <property type="match status" value="1"/>
</dbReference>
<feature type="transmembrane region" description="Helical" evidence="5">
    <location>
        <begin position="27"/>
        <end position="45"/>
    </location>
</feature>
<dbReference type="PANTHER" id="PTHR30290:SF10">
    <property type="entry name" value="PERIPLASMIC OLIGOPEPTIDE-BINDING PROTEIN-RELATED"/>
    <property type="match status" value="1"/>
</dbReference>